<organism evidence="1 2">
    <name type="scientific">Xanthomonas hortorum pv. vitians</name>
    <dbReference type="NCBI Taxonomy" id="83224"/>
    <lineage>
        <taxon>Bacteria</taxon>
        <taxon>Pseudomonadati</taxon>
        <taxon>Pseudomonadota</taxon>
        <taxon>Gammaproteobacteria</taxon>
        <taxon>Lysobacterales</taxon>
        <taxon>Lysobacteraceae</taxon>
        <taxon>Xanthomonas</taxon>
    </lineage>
</organism>
<evidence type="ECO:0000313" key="2">
    <source>
        <dbReference type="Proteomes" id="UP000515406"/>
    </source>
</evidence>
<accession>A0A6V7C7K9</accession>
<dbReference type="EMBL" id="LR828257">
    <property type="protein sequence ID" value="CAD0309565.1"/>
    <property type="molecule type" value="Genomic_DNA"/>
</dbReference>
<dbReference type="AlphaFoldDB" id="A0A6V7C7K9"/>
<sequence>MAAKVNATLYPSRASFNADAAMVGIQVFTTNMLGKMNVRIAIDNWIGTKETMEINVKQLGGLLQVDKDYVSEHGVRVGVFQAIHDGPYPGKFYKNSGECCYALSDLYFSWQYGRDTADRRGELDYIVHDQAFGLITTDDPKGAMAYLRARGKHD</sequence>
<dbReference type="Proteomes" id="UP000515406">
    <property type="component" value="Chromosome"/>
</dbReference>
<protein>
    <submittedName>
        <fullName evidence="1">Uncharacterized protein</fullName>
    </submittedName>
</protein>
<keyword evidence="2" id="KW-1185">Reference proteome</keyword>
<proteinExistence type="predicted"/>
<evidence type="ECO:0000313" key="1">
    <source>
        <dbReference type="EMBL" id="CAD0309568.1"/>
    </source>
</evidence>
<dbReference type="EMBL" id="LR828257">
    <property type="protein sequence ID" value="CAD0309568.1"/>
    <property type="molecule type" value="Genomic_DNA"/>
</dbReference>
<gene>
    <name evidence="1" type="ORF">CFBP498_09550</name>
</gene>
<reference evidence="1 2" key="1">
    <citation type="submission" date="2020-07" db="EMBL/GenBank/DDBJ databases">
        <authorList>
            <person name="Pothier F. J."/>
        </authorList>
    </citation>
    <scope>NUCLEOTIDE SEQUENCE [LARGE SCALE GENOMIC DNA]</scope>
    <source>
        <strain evidence="1 2">CFBP 498</strain>
    </source>
</reference>
<name>A0A6V7C7K9_9XANT</name>